<dbReference type="STRING" id="1079859.SAMN04515674_101309"/>
<dbReference type="Pfam" id="PF13229">
    <property type="entry name" value="Beta_helix"/>
    <property type="match status" value="1"/>
</dbReference>
<feature type="domain" description="GLAA-B beta-barrel" evidence="9">
    <location>
        <begin position="144"/>
        <end position="235"/>
    </location>
</feature>
<evidence type="ECO:0000259" key="10">
    <source>
        <dbReference type="Pfam" id="PF23764"/>
    </source>
</evidence>
<keyword evidence="5" id="KW-0378">Hydrolase</keyword>
<evidence type="ECO:0000256" key="1">
    <source>
        <dbReference type="ARBA" id="ARBA00001255"/>
    </source>
</evidence>
<dbReference type="SUPFAM" id="SSF51126">
    <property type="entry name" value="Pectin lyase-like"/>
    <property type="match status" value="1"/>
</dbReference>
<evidence type="ECO:0000313" key="12">
    <source>
        <dbReference type="Proteomes" id="UP000199306"/>
    </source>
</evidence>
<dbReference type="Pfam" id="PF23763">
    <property type="entry name" value="Beta-barrel_GLAA-B_I"/>
    <property type="match status" value="1"/>
</dbReference>
<keyword evidence="11" id="KW-0456">Lyase</keyword>
<sequence>MIKQFAVCQLLVLSFGVKAQSIDVTTFGAKPDSFADATESVQKAIDSGKNKAESVIEFPKGRYDFWPDKAVATTYYISNSSSAEEMPVKRQSVGLMFKGLKNITLDGNGSTFVFHGKMIAWALDSSENITIKNLKVNYERPGMSEMTIKEITSESVTASIHPDSKFKIIEGRLEWYGERWVTKNHHAVLLRVNKDMLVYSSWSPFLKSKAELIAPLTVRFNGDFSKFQAEPGDVLTIRDTYRDYVGSFQNRSKNIRLLNVHMNSMHGLGIVSQFCENLNYDSVFVEPEKGSGRVIASSADGMHFSGCRGQITINNCRFNGMHDDPVNVHGTHLKIIEIVSPTSLKLRFMHPQSYGFLPFVPGDTVAYVHSASLQIFGQEIVRSAKMISEHDVLVELQKPLADNVSVGDVLENITWTPALTIKNSRFERTNTRGTLVTTRRKVLIENNVYYRTGMHAILIENDASGWYESGEVTDVTIRNNQFIECGFNSAPGNYIININPQDHEPARGYYVHKNITIENNLFKIYDFPILFARSTNGLRFLDNTIEKSEFLPADKLRAAFSFAACTNVKISGNKFYSGAKTDIKLDKMEKKDIFSKITPVN</sequence>
<proteinExistence type="predicted"/>
<evidence type="ECO:0000256" key="4">
    <source>
        <dbReference type="ARBA" id="ARBA00022737"/>
    </source>
</evidence>
<dbReference type="Gene3D" id="2.160.20.10">
    <property type="entry name" value="Single-stranded right-handed beta-helix, Pectin lyase-like"/>
    <property type="match status" value="3"/>
</dbReference>
<dbReference type="SMART" id="SM00710">
    <property type="entry name" value="PbH1"/>
    <property type="match status" value="4"/>
</dbReference>
<evidence type="ECO:0000256" key="7">
    <source>
        <dbReference type="SAM" id="SignalP"/>
    </source>
</evidence>
<name>A0A1I5MI36_9BACT</name>
<feature type="domain" description="Right handed beta helix" evidence="8">
    <location>
        <begin position="419"/>
        <end position="575"/>
    </location>
</feature>
<dbReference type="InterPro" id="IPR011050">
    <property type="entry name" value="Pectin_lyase_fold/virulence"/>
</dbReference>
<evidence type="ECO:0000256" key="5">
    <source>
        <dbReference type="ARBA" id="ARBA00022801"/>
    </source>
</evidence>
<feature type="domain" description="GLAA-B beta-barrel" evidence="10">
    <location>
        <begin position="344"/>
        <end position="410"/>
    </location>
</feature>
<evidence type="ECO:0000256" key="2">
    <source>
        <dbReference type="ARBA" id="ARBA00001271"/>
    </source>
</evidence>
<keyword evidence="6" id="KW-0326">Glycosidase</keyword>
<comment type="catalytic activity">
    <reaction evidence="2">
        <text>Hydrolysis of terminal, non-reducing branched (1-&gt;3)-alpha-D-galactosidic residues, producing free D-galactose.</text>
        <dbReference type="EC" id="3.2.1.n1"/>
    </reaction>
</comment>
<reference evidence="11 12" key="1">
    <citation type="submission" date="2016-10" db="EMBL/GenBank/DDBJ databases">
        <authorList>
            <person name="de Groot N.N."/>
        </authorList>
    </citation>
    <scope>NUCLEOTIDE SEQUENCE [LARGE SCALE GENOMIC DNA]</scope>
    <source>
        <strain evidence="12">E92,LMG 26720,CCM 7988</strain>
    </source>
</reference>
<dbReference type="AlphaFoldDB" id="A0A1I5MI36"/>
<protein>
    <submittedName>
        <fullName evidence="11">Pectate lyase superfamily protein</fullName>
    </submittedName>
</protein>
<dbReference type="InterPro" id="IPR006626">
    <property type="entry name" value="PbH1"/>
</dbReference>
<dbReference type="InterPro" id="IPR012334">
    <property type="entry name" value="Pectin_lyas_fold"/>
</dbReference>
<evidence type="ECO:0000313" key="11">
    <source>
        <dbReference type="EMBL" id="SFP08977.1"/>
    </source>
</evidence>
<dbReference type="InterPro" id="IPR057275">
    <property type="entry name" value="Beta-barrel_GLAA-B_I"/>
</dbReference>
<dbReference type="Proteomes" id="UP000199306">
    <property type="component" value="Unassembled WGS sequence"/>
</dbReference>
<keyword evidence="12" id="KW-1185">Reference proteome</keyword>
<feature type="chain" id="PRO_5011470595" evidence="7">
    <location>
        <begin position="20"/>
        <end position="601"/>
    </location>
</feature>
<feature type="signal peptide" evidence="7">
    <location>
        <begin position="1"/>
        <end position="19"/>
    </location>
</feature>
<dbReference type="GO" id="GO:0016829">
    <property type="term" value="F:lyase activity"/>
    <property type="evidence" value="ECO:0007669"/>
    <property type="project" value="UniProtKB-KW"/>
</dbReference>
<dbReference type="InterPro" id="IPR039448">
    <property type="entry name" value="Beta_helix"/>
</dbReference>
<accession>A0A1I5MI36</accession>
<comment type="catalytic activity">
    <reaction evidence="1">
        <text>Hydrolysis of terminal, non-reducing alpha-D-galactose residues in alpha-D-galactosides, including galactose oligosaccharides, galactomannans and galactolipids.</text>
        <dbReference type="EC" id="3.2.1.22"/>
    </reaction>
</comment>
<keyword evidence="3 7" id="KW-0732">Signal</keyword>
<evidence type="ECO:0000259" key="9">
    <source>
        <dbReference type="Pfam" id="PF23763"/>
    </source>
</evidence>
<evidence type="ECO:0000256" key="6">
    <source>
        <dbReference type="ARBA" id="ARBA00023295"/>
    </source>
</evidence>
<dbReference type="InterPro" id="IPR056441">
    <property type="entry name" value="Beta-barrel_GLAA-B_II"/>
</dbReference>
<gene>
    <name evidence="11" type="ORF">SAMN04515674_101309</name>
</gene>
<dbReference type="EMBL" id="FOXH01000001">
    <property type="protein sequence ID" value="SFP08977.1"/>
    <property type="molecule type" value="Genomic_DNA"/>
</dbReference>
<organism evidence="11 12">
    <name type="scientific">Pseudarcicella hirudinis</name>
    <dbReference type="NCBI Taxonomy" id="1079859"/>
    <lineage>
        <taxon>Bacteria</taxon>
        <taxon>Pseudomonadati</taxon>
        <taxon>Bacteroidota</taxon>
        <taxon>Cytophagia</taxon>
        <taxon>Cytophagales</taxon>
        <taxon>Flectobacillaceae</taxon>
        <taxon>Pseudarcicella</taxon>
    </lineage>
</organism>
<dbReference type="GO" id="GO:0004557">
    <property type="term" value="F:alpha-galactosidase activity"/>
    <property type="evidence" value="ECO:0007669"/>
    <property type="project" value="UniProtKB-EC"/>
</dbReference>
<evidence type="ECO:0000259" key="8">
    <source>
        <dbReference type="Pfam" id="PF13229"/>
    </source>
</evidence>
<keyword evidence="4" id="KW-0677">Repeat</keyword>
<evidence type="ECO:0000256" key="3">
    <source>
        <dbReference type="ARBA" id="ARBA00022729"/>
    </source>
</evidence>
<dbReference type="Pfam" id="PF23764">
    <property type="entry name" value="Beta-barrel_GLAA-B_II"/>
    <property type="match status" value="1"/>
</dbReference>
<dbReference type="RefSeq" id="WP_092011056.1">
    <property type="nucleotide sequence ID" value="NZ_FOXH01000001.1"/>
</dbReference>
<dbReference type="OrthoDB" id="9807299at2"/>